<sequence>MRRIAFALFGLLVAVPTSARAQFAWETPRMLGPDTPGGFAVHWLQAETLPGDDQGVMVIWQPPGLPEGVFLRGGAGTGAGDETAGFGGIDVRTRIANAREGQPLDIAWIAGAGVGVGETLLFTVPVGLTAGRSWASGSVWFSPYMGIGAAMDYRRSLDDDIDIDDEFDVYPSADIGVDLSLDPARRLILRVGASLGDRQAIALGAQVRTGG</sequence>
<evidence type="ECO:0000313" key="2">
    <source>
        <dbReference type="EMBL" id="MEK9499743.1"/>
    </source>
</evidence>
<reference evidence="2 3" key="1">
    <citation type="submission" date="2024-02" db="EMBL/GenBank/DDBJ databases">
        <title>A novel Gemmatimonadota bacterium.</title>
        <authorList>
            <person name="Du Z.-J."/>
            <person name="Ye Y.-Q."/>
        </authorList>
    </citation>
    <scope>NUCLEOTIDE SEQUENCE [LARGE SCALE GENOMIC DNA]</scope>
    <source>
        <strain evidence="2 3">DH-20</strain>
    </source>
</reference>
<dbReference type="Proteomes" id="UP001484239">
    <property type="component" value="Unassembled WGS sequence"/>
</dbReference>
<organism evidence="2 3">
    <name type="scientific">Gaopeijia maritima</name>
    <dbReference type="NCBI Taxonomy" id="3119007"/>
    <lineage>
        <taxon>Bacteria</taxon>
        <taxon>Pseudomonadati</taxon>
        <taxon>Gemmatimonadota</taxon>
        <taxon>Longimicrobiia</taxon>
        <taxon>Gaopeijiales</taxon>
        <taxon>Gaopeijiaceae</taxon>
        <taxon>Gaopeijia</taxon>
    </lineage>
</organism>
<comment type="caution">
    <text evidence="2">The sequence shown here is derived from an EMBL/GenBank/DDBJ whole genome shotgun (WGS) entry which is preliminary data.</text>
</comment>
<dbReference type="RefSeq" id="WP_405278237.1">
    <property type="nucleotide sequence ID" value="NZ_CP144380.1"/>
</dbReference>
<evidence type="ECO:0000256" key="1">
    <source>
        <dbReference type="SAM" id="SignalP"/>
    </source>
</evidence>
<gene>
    <name evidence="2" type="ORF">WI372_01950</name>
</gene>
<feature type="signal peptide" evidence="1">
    <location>
        <begin position="1"/>
        <end position="21"/>
    </location>
</feature>
<evidence type="ECO:0000313" key="3">
    <source>
        <dbReference type="Proteomes" id="UP001484239"/>
    </source>
</evidence>
<keyword evidence="3" id="KW-1185">Reference proteome</keyword>
<accession>A0ABU9E4T2</accession>
<dbReference type="EMBL" id="JBBHLI010000001">
    <property type="protein sequence ID" value="MEK9499743.1"/>
    <property type="molecule type" value="Genomic_DNA"/>
</dbReference>
<name>A0ABU9E4T2_9BACT</name>
<keyword evidence="1" id="KW-0732">Signal</keyword>
<feature type="chain" id="PRO_5045098563" evidence="1">
    <location>
        <begin position="22"/>
        <end position="211"/>
    </location>
</feature>
<protein>
    <submittedName>
        <fullName evidence="2">Uncharacterized protein</fullName>
    </submittedName>
</protein>
<proteinExistence type="predicted"/>